<sequence>MPTLLLSVPAPVKICQDGYHLDTKFVAGMQAHVADWGSDVRCVMWDSGDSIPFGQIYRASELNFDLIVLDRNAAMPPEVLEGVSIALVSADMPGFGAICRSIAAARIPYVVGAEYTLDTRLRTVWLERHISFLRKVRRSLWLLRNERRIRTGIKSAASAQFNGYPAFDSYAELVIGPHIYLDNRMSAEMMASPAEMVTRSERLLSGRALRLIHSGRLEPMKGSQDLLQVMRELSALGVRATLDIYGTGSLEAQIRSALGEFDGAVRLHAPVDFRTELVPVSRTQADIFLSCHRQSDPSCSYLEAMGCGLAIAGYRNRMWEQLSKEAQCGVAVPLGSTRSLAKAIARWDRHRQAIVDSAQAGLSFAMTHDFEREFAGRMAHLRSLVV</sequence>
<dbReference type="Pfam" id="PF13692">
    <property type="entry name" value="Glyco_trans_1_4"/>
    <property type="match status" value="1"/>
</dbReference>
<name>A0A2K2G014_9SPHN</name>
<gene>
    <name evidence="1" type="ORF">A8V01_20795</name>
</gene>
<dbReference type="Proteomes" id="UP000236327">
    <property type="component" value="Unassembled WGS sequence"/>
</dbReference>
<dbReference type="AlphaFoldDB" id="A0A2K2G014"/>
<reference evidence="1 2" key="1">
    <citation type="submission" date="2016-05" db="EMBL/GenBank/DDBJ databases">
        <title>Complete genome sequence of Novosphingobium guangzhouense SA925(T).</title>
        <authorList>
            <person name="Sha S."/>
        </authorList>
    </citation>
    <scope>NUCLEOTIDE SEQUENCE [LARGE SCALE GENOMIC DNA]</scope>
    <source>
        <strain evidence="1 2">SA925</strain>
    </source>
</reference>
<dbReference type="SUPFAM" id="SSF53756">
    <property type="entry name" value="UDP-Glycosyltransferase/glycogen phosphorylase"/>
    <property type="match status" value="1"/>
</dbReference>
<protein>
    <recommendedName>
        <fullName evidence="3">Glycosyl transferase family 1 domain-containing protein</fullName>
    </recommendedName>
</protein>
<dbReference type="EMBL" id="LYMM01000037">
    <property type="protein sequence ID" value="PNU04334.1"/>
    <property type="molecule type" value="Genomic_DNA"/>
</dbReference>
<dbReference type="RefSeq" id="WP_170065927.1">
    <property type="nucleotide sequence ID" value="NZ_LYMM01000037.1"/>
</dbReference>
<evidence type="ECO:0000313" key="2">
    <source>
        <dbReference type="Proteomes" id="UP000236327"/>
    </source>
</evidence>
<organism evidence="1 2">
    <name type="scientific">Novosphingobium guangzhouense</name>
    <dbReference type="NCBI Taxonomy" id="1850347"/>
    <lineage>
        <taxon>Bacteria</taxon>
        <taxon>Pseudomonadati</taxon>
        <taxon>Pseudomonadota</taxon>
        <taxon>Alphaproteobacteria</taxon>
        <taxon>Sphingomonadales</taxon>
        <taxon>Sphingomonadaceae</taxon>
        <taxon>Novosphingobium</taxon>
    </lineage>
</organism>
<dbReference type="Gene3D" id="3.40.50.2000">
    <property type="entry name" value="Glycogen Phosphorylase B"/>
    <property type="match status" value="1"/>
</dbReference>
<accession>A0A2K2G014</accession>
<keyword evidence="2" id="KW-1185">Reference proteome</keyword>
<evidence type="ECO:0000313" key="1">
    <source>
        <dbReference type="EMBL" id="PNU04334.1"/>
    </source>
</evidence>
<proteinExistence type="predicted"/>
<comment type="caution">
    <text evidence="1">The sequence shown here is derived from an EMBL/GenBank/DDBJ whole genome shotgun (WGS) entry which is preliminary data.</text>
</comment>
<evidence type="ECO:0008006" key="3">
    <source>
        <dbReference type="Google" id="ProtNLM"/>
    </source>
</evidence>